<keyword evidence="6" id="KW-0539">Nucleus</keyword>
<evidence type="ECO:0000256" key="1">
    <source>
        <dbReference type="ARBA" id="ARBA00004604"/>
    </source>
</evidence>
<comment type="caution">
    <text evidence="13">The sequence shown here is derived from an EMBL/GenBank/DDBJ whole genome shotgun (WGS) entry which is preliminary data.</text>
</comment>
<dbReference type="InterPro" id="IPR015943">
    <property type="entry name" value="WD40/YVTN_repeat-like_dom_sf"/>
</dbReference>
<dbReference type="PROSITE" id="PS51645">
    <property type="entry name" value="PHR_CRY_ALPHA_BETA"/>
    <property type="match status" value="1"/>
</dbReference>
<keyword evidence="5" id="KW-0677">Repeat</keyword>
<reference evidence="13" key="1">
    <citation type="submission" date="2021-02" db="EMBL/GenBank/DDBJ databases">
        <authorList>
            <person name="Dougan E. K."/>
            <person name="Rhodes N."/>
            <person name="Thang M."/>
            <person name="Chan C."/>
        </authorList>
    </citation>
    <scope>NUCLEOTIDE SEQUENCE</scope>
</reference>
<evidence type="ECO:0000256" key="2">
    <source>
        <dbReference type="ARBA" id="ARBA00005649"/>
    </source>
</evidence>
<dbReference type="InterPro" id="IPR036322">
    <property type="entry name" value="WD40_repeat_dom_sf"/>
</dbReference>
<gene>
    <name evidence="13" type="ORF">PGLA1383_LOCUS13672</name>
</gene>
<dbReference type="Pfam" id="PF04158">
    <property type="entry name" value="Sof1"/>
    <property type="match status" value="1"/>
</dbReference>
<dbReference type="Pfam" id="PF00875">
    <property type="entry name" value="DNA_photolyase"/>
    <property type="match status" value="1"/>
</dbReference>
<evidence type="ECO:0000256" key="4">
    <source>
        <dbReference type="ARBA" id="ARBA00022574"/>
    </source>
</evidence>
<dbReference type="Gene3D" id="1.10.579.10">
    <property type="entry name" value="DNA Cyclobutane Dipyrimidine Photolyase, subunit A, domain 3"/>
    <property type="match status" value="1"/>
</dbReference>
<feature type="domain" description="Photolyase/cryptochrome alpha/beta" evidence="12">
    <location>
        <begin position="847"/>
        <end position="980"/>
    </location>
</feature>
<comment type="subcellular location">
    <subcellularLocation>
        <location evidence="1">Nucleus</location>
        <location evidence="1">Nucleolus</location>
    </subcellularLocation>
</comment>
<proteinExistence type="inferred from homology"/>
<organism evidence="13 14">
    <name type="scientific">Polarella glacialis</name>
    <name type="common">Dinoflagellate</name>
    <dbReference type="NCBI Taxonomy" id="89957"/>
    <lineage>
        <taxon>Eukaryota</taxon>
        <taxon>Sar</taxon>
        <taxon>Alveolata</taxon>
        <taxon>Dinophyceae</taxon>
        <taxon>Suessiales</taxon>
        <taxon>Suessiaceae</taxon>
        <taxon>Polarella</taxon>
    </lineage>
</organism>
<evidence type="ECO:0000259" key="12">
    <source>
        <dbReference type="PROSITE" id="PS51645"/>
    </source>
</evidence>
<evidence type="ECO:0000313" key="13">
    <source>
        <dbReference type="EMBL" id="CAE8595156.1"/>
    </source>
</evidence>
<feature type="compositionally biased region" description="Basic and acidic residues" evidence="10">
    <location>
        <begin position="726"/>
        <end position="737"/>
    </location>
</feature>
<evidence type="ECO:0000256" key="7">
    <source>
        <dbReference type="ARBA" id="ARBA00023274"/>
    </source>
</evidence>
<dbReference type="Gene3D" id="1.25.40.80">
    <property type="match status" value="1"/>
</dbReference>
<dbReference type="EMBL" id="CAJNNV010007637">
    <property type="protein sequence ID" value="CAE8595156.1"/>
    <property type="molecule type" value="Genomic_DNA"/>
</dbReference>
<protein>
    <recommendedName>
        <fullName evidence="3">DDB1- and CUL4-associated factor 13</fullName>
    </recommendedName>
    <alternativeName>
        <fullName evidence="8">WD repeat and SOF domain-containing protein 1</fullName>
    </alternativeName>
</protein>
<dbReference type="OrthoDB" id="10249065at2759"/>
<dbReference type="PROSITE" id="PS50082">
    <property type="entry name" value="WD_REPEATS_2"/>
    <property type="match status" value="4"/>
</dbReference>
<dbReference type="PRINTS" id="PR00320">
    <property type="entry name" value="GPROTEINBRPT"/>
</dbReference>
<keyword evidence="4 9" id="KW-0853">WD repeat</keyword>
<dbReference type="Pfam" id="PF00400">
    <property type="entry name" value="WD40"/>
    <property type="match status" value="4"/>
</dbReference>
<feature type="compositionally biased region" description="Basic and acidic residues" evidence="10">
    <location>
        <begin position="132"/>
        <end position="142"/>
    </location>
</feature>
<name>A0A813EC17_POLGL</name>
<dbReference type="GO" id="GO:0000462">
    <property type="term" value="P:maturation of SSU-rRNA from tricistronic rRNA transcript (SSU-rRNA, 5.8S rRNA, LSU-rRNA)"/>
    <property type="evidence" value="ECO:0007669"/>
    <property type="project" value="TreeGrafter"/>
</dbReference>
<dbReference type="InterPro" id="IPR020472">
    <property type="entry name" value="WD40_PAC1"/>
</dbReference>
<dbReference type="InterPro" id="IPR007287">
    <property type="entry name" value="Sof1"/>
</dbReference>
<dbReference type="GO" id="GO:0016567">
    <property type="term" value="P:protein ubiquitination"/>
    <property type="evidence" value="ECO:0007669"/>
    <property type="project" value="UniProtKB-UniPathway"/>
</dbReference>
<keyword evidence="11" id="KW-1133">Transmembrane helix</keyword>
<evidence type="ECO:0000256" key="9">
    <source>
        <dbReference type="PROSITE-ProRule" id="PRU00221"/>
    </source>
</evidence>
<dbReference type="UniPathway" id="UPA00143"/>
<dbReference type="PROSITE" id="PS50294">
    <property type="entry name" value="WD_REPEATS_REGION"/>
    <property type="match status" value="2"/>
</dbReference>
<feature type="repeat" description="WD" evidence="9">
    <location>
        <begin position="649"/>
        <end position="678"/>
    </location>
</feature>
<dbReference type="SUPFAM" id="SSF52425">
    <property type="entry name" value="Cryptochrome/photolyase, N-terminal domain"/>
    <property type="match status" value="1"/>
</dbReference>
<comment type="similarity">
    <text evidence="2">Belongs to the WD repeat DCAF13/WDSOF1 family.</text>
</comment>
<feature type="transmembrane region" description="Helical" evidence="11">
    <location>
        <begin position="191"/>
        <end position="214"/>
    </location>
</feature>
<dbReference type="InterPro" id="IPR036155">
    <property type="entry name" value="Crypto/Photolyase_N_sf"/>
</dbReference>
<dbReference type="InterPro" id="IPR019775">
    <property type="entry name" value="WD40_repeat_CS"/>
</dbReference>
<dbReference type="SUPFAM" id="SSF48173">
    <property type="entry name" value="Cryptochrome/photolyase FAD-binding domain"/>
    <property type="match status" value="1"/>
</dbReference>
<dbReference type="AlphaFoldDB" id="A0A813EC17"/>
<dbReference type="SUPFAM" id="SSF50978">
    <property type="entry name" value="WD40 repeat-like"/>
    <property type="match status" value="1"/>
</dbReference>
<feature type="region of interest" description="Disordered" evidence="10">
    <location>
        <begin position="126"/>
        <end position="146"/>
    </location>
</feature>
<dbReference type="InterPro" id="IPR014729">
    <property type="entry name" value="Rossmann-like_a/b/a_fold"/>
</dbReference>
<evidence type="ECO:0000256" key="8">
    <source>
        <dbReference type="ARBA" id="ARBA00032239"/>
    </source>
</evidence>
<keyword evidence="11" id="KW-0812">Transmembrane</keyword>
<sequence>MVLFNVLTYLKPGVQCPARGQDGKLPVYASRSFCFELVIFFRQSIATANSMGCMSNGQSTHTNEVPGLSRLSSLAGQIFQPKQDLDQSLALTGCQCKAVSVPIRLHVCGFFTSELAHFASAKKTKRHTQSSRVEDATSRDGAPDAPQVVINGEASLLDPLLTGDPEAALKTVAVLDAYGLRKENSRCPSRVLCFYLLCAMGPCLLFAILAHAAIATSIPYGEQKPILLEHLNYRSISSNISQSLGLFCLPQKSSHELDRPQVENIACCISGVDFGDKSEALIKVVAVATTLAIALCSRQAAACSEGPLAASGGLKMKIKVLQRSQADYLGSTASDITRHFRNADPDLHPFERAREYQRALKAVKMEKIFAKPFVKSLEGHTDSVKCMAMARQPAAPLLSGSCDGQLRLWDMQHLSCGTVVSKAHEGFVRGVCMSPDGRRAFSCGDDKAAKMWKVNHRNCTLSEEPEVTYQVAYIPGAIDHHWNKPMFVTVGDTVDVWDYNRSAPLSSFEWGCERVITAKFNPAEPALIASTAVDRSIGLYDLRGNSAIRKVVLKMRSNGVCWNPMRPMNFTVANEDCSLYSFDMRKLTAATYRHWDHVMAVLDVNYSPTGQEFVSASYDNTVRIWNFDSQRSREVYHGKRMGRVLCCHFTQDSRFVLSGSEDTNIRVWKAKSDQKLGMQTPREKRSEAYRETLKTKFSKMPEISRIKRHRHVPKMVKTVSEKRRVIRESKGRKEENRRKHSKPGSFVHEPMKKWLSCSYGSALLLTAPHPEGGRVSTYPYLRGCVASRSLPNSSALIRFALVAGVGLQFKASRCLHRSTLSWLVQLGALGAIIYDLPKGSLERRGLPGRAWLRGRGVDFAPSECSPFASALLRGPIYVIDPHFGPAHVGINRYNFMLEALQDLDAQLRKRYGSRLLVLRGKPEAVLSTLLSSGKPLMGAQPSMILWERDTEPYALLRDASISKLAEKNGVEVRTFAGHTLYDVELALQANKGKAPTSMPGMVSLVKVLGEPQAALDVPKTVPPLPSGLAAKDFTVPSLKEMGYKVGKSGGPEPHCGFPGGETAGLARLEAKLKDKNFILNFQKPKTKSTAFDPPSTTVLSPYLKFGCVSVRQFYHGVQKVCAGKKHTPPPESLVGQLLFREMSYMMGASIPNFDRQVGNPSCKQIPWAKDAKLLEAWETGRTRTTYPCIIAYYK</sequence>
<dbReference type="Proteomes" id="UP000654075">
    <property type="component" value="Unassembled WGS sequence"/>
</dbReference>
<evidence type="ECO:0000256" key="10">
    <source>
        <dbReference type="SAM" id="MobiDB-lite"/>
    </source>
</evidence>
<evidence type="ECO:0000256" key="5">
    <source>
        <dbReference type="ARBA" id="ARBA00022737"/>
    </source>
</evidence>
<dbReference type="Gene3D" id="3.40.50.620">
    <property type="entry name" value="HUPs"/>
    <property type="match status" value="1"/>
</dbReference>
<evidence type="ECO:0000256" key="6">
    <source>
        <dbReference type="ARBA" id="ARBA00023242"/>
    </source>
</evidence>
<evidence type="ECO:0000256" key="11">
    <source>
        <dbReference type="SAM" id="Phobius"/>
    </source>
</evidence>
<dbReference type="InterPro" id="IPR006050">
    <property type="entry name" value="DNA_photolyase_N"/>
</dbReference>
<dbReference type="InterPro" id="IPR001680">
    <property type="entry name" value="WD40_rpt"/>
</dbReference>
<evidence type="ECO:0000256" key="3">
    <source>
        <dbReference type="ARBA" id="ARBA00021762"/>
    </source>
</evidence>
<keyword evidence="11" id="KW-0472">Membrane</keyword>
<dbReference type="PANTHER" id="PTHR22851">
    <property type="entry name" value="U3 SMALL NUCLEOLAR RNA U3 SNORNA ASSOCIATED PROTEIN"/>
    <property type="match status" value="1"/>
</dbReference>
<dbReference type="InterPro" id="IPR051733">
    <property type="entry name" value="WD_repeat_DCAF13/WDSOF1"/>
</dbReference>
<accession>A0A813EC17</accession>
<feature type="region of interest" description="Disordered" evidence="10">
    <location>
        <begin position="726"/>
        <end position="745"/>
    </location>
</feature>
<dbReference type="InterPro" id="IPR036134">
    <property type="entry name" value="Crypto/Photolyase_FAD-like_sf"/>
</dbReference>
<dbReference type="SMART" id="SM00320">
    <property type="entry name" value="WD40"/>
    <property type="match status" value="5"/>
</dbReference>
<dbReference type="Gene3D" id="2.130.10.10">
    <property type="entry name" value="YVTN repeat-like/Quinoprotein amine dehydrogenase"/>
    <property type="match status" value="2"/>
</dbReference>
<dbReference type="GO" id="GO:0032040">
    <property type="term" value="C:small-subunit processome"/>
    <property type="evidence" value="ECO:0007669"/>
    <property type="project" value="TreeGrafter"/>
</dbReference>
<feature type="repeat" description="WD" evidence="9">
    <location>
        <begin position="594"/>
        <end position="635"/>
    </location>
</feature>
<keyword evidence="14" id="KW-1185">Reference proteome</keyword>
<dbReference type="PANTHER" id="PTHR22851:SF0">
    <property type="entry name" value="DDB1- AND CUL4-ASSOCIATED FACTOR 13"/>
    <property type="match status" value="1"/>
</dbReference>
<dbReference type="PROSITE" id="PS00678">
    <property type="entry name" value="WD_REPEATS_1"/>
    <property type="match status" value="1"/>
</dbReference>
<feature type="repeat" description="WD" evidence="9">
    <location>
        <begin position="377"/>
        <end position="412"/>
    </location>
</feature>
<keyword evidence="7" id="KW-0687">Ribonucleoprotein</keyword>
<feature type="repeat" description="WD" evidence="9">
    <location>
        <begin position="421"/>
        <end position="462"/>
    </location>
</feature>
<evidence type="ECO:0000313" key="14">
    <source>
        <dbReference type="Proteomes" id="UP000654075"/>
    </source>
</evidence>